<evidence type="ECO:0000313" key="2">
    <source>
        <dbReference type="EMBL" id="MCX2982873.1"/>
    </source>
</evidence>
<dbReference type="RefSeq" id="WP_279246898.1">
    <property type="nucleotide sequence ID" value="NZ_SHNN01000004.1"/>
</dbReference>
<keyword evidence="1" id="KW-0812">Transmembrane</keyword>
<dbReference type="Proteomes" id="UP001143362">
    <property type="component" value="Unassembled WGS sequence"/>
</dbReference>
<organism evidence="2 3">
    <name type="scientific">Candidatus Litorirhabdus singularis</name>
    <dbReference type="NCBI Taxonomy" id="2518993"/>
    <lineage>
        <taxon>Bacteria</taxon>
        <taxon>Pseudomonadati</taxon>
        <taxon>Pseudomonadota</taxon>
        <taxon>Gammaproteobacteria</taxon>
        <taxon>Cellvibrionales</taxon>
        <taxon>Halieaceae</taxon>
        <taxon>Candidatus Litorirhabdus</taxon>
    </lineage>
</organism>
<evidence type="ECO:0008006" key="4">
    <source>
        <dbReference type="Google" id="ProtNLM"/>
    </source>
</evidence>
<comment type="caution">
    <text evidence="2">The sequence shown here is derived from an EMBL/GenBank/DDBJ whole genome shotgun (WGS) entry which is preliminary data.</text>
</comment>
<sequence length="177" mass="19806">MEYKLSDFFREIWRKLKCVKENHLFLCFFFVFIVFLGTCGLWIEPLLGEYPPNWDRFTGGLNTTGLLSISAPLVAVTIFDSVLRLVTKYRIDPESIDADLLVWLTLFTIILIVVLAVLFALGGNTTNGYSLCAISAWVLVIFYWAIANIDNPSYQIPGDPGNANGTDSYDDLMTGGS</sequence>
<evidence type="ECO:0000256" key="1">
    <source>
        <dbReference type="SAM" id="Phobius"/>
    </source>
</evidence>
<feature type="transmembrane region" description="Helical" evidence="1">
    <location>
        <begin position="63"/>
        <end position="86"/>
    </location>
</feature>
<feature type="transmembrane region" description="Helical" evidence="1">
    <location>
        <begin position="128"/>
        <end position="146"/>
    </location>
</feature>
<evidence type="ECO:0000313" key="3">
    <source>
        <dbReference type="Proteomes" id="UP001143362"/>
    </source>
</evidence>
<keyword evidence="1" id="KW-0472">Membrane</keyword>
<reference evidence="2" key="1">
    <citation type="submission" date="2019-02" db="EMBL/GenBank/DDBJ databases">
        <authorList>
            <person name="Li S.-H."/>
        </authorList>
    </citation>
    <scope>NUCLEOTIDE SEQUENCE</scope>
    <source>
        <strain evidence="2">IMCC14734</strain>
    </source>
</reference>
<dbReference type="EMBL" id="SHNN01000004">
    <property type="protein sequence ID" value="MCX2982873.1"/>
    <property type="molecule type" value="Genomic_DNA"/>
</dbReference>
<name>A0ABT3TKN9_9GAMM</name>
<accession>A0ABT3TKN9</accession>
<keyword evidence="1" id="KW-1133">Transmembrane helix</keyword>
<gene>
    <name evidence="2" type="ORF">EYC98_18575</name>
</gene>
<proteinExistence type="predicted"/>
<keyword evidence="3" id="KW-1185">Reference proteome</keyword>
<feature type="transmembrane region" description="Helical" evidence="1">
    <location>
        <begin position="98"/>
        <end position="122"/>
    </location>
</feature>
<protein>
    <recommendedName>
        <fullName evidence="4">DUF805 domain-containing protein</fullName>
    </recommendedName>
</protein>
<feature type="transmembrane region" description="Helical" evidence="1">
    <location>
        <begin position="24"/>
        <end position="43"/>
    </location>
</feature>